<dbReference type="Proteomes" id="UP000598775">
    <property type="component" value="Unassembled WGS sequence"/>
</dbReference>
<evidence type="ECO:0000313" key="3">
    <source>
        <dbReference type="Proteomes" id="UP000598775"/>
    </source>
</evidence>
<keyword evidence="1" id="KW-0812">Transmembrane</keyword>
<comment type="caution">
    <text evidence="2">The sequence shown here is derived from an EMBL/GenBank/DDBJ whole genome shotgun (WGS) entry which is preliminary data.</text>
</comment>
<accession>A0A917B297</accession>
<evidence type="ECO:0000313" key="2">
    <source>
        <dbReference type="EMBL" id="GGF18576.1"/>
    </source>
</evidence>
<dbReference type="RefSeq" id="WP_188674832.1">
    <property type="nucleotide sequence ID" value="NZ_BMGP01000002.1"/>
</dbReference>
<gene>
    <name evidence="2" type="ORF">GCM10011399_10270</name>
</gene>
<keyword evidence="3" id="KW-1185">Reference proteome</keyword>
<proteinExistence type="predicted"/>
<name>A0A917B297_9MICO</name>
<evidence type="ECO:0000256" key="1">
    <source>
        <dbReference type="SAM" id="Phobius"/>
    </source>
</evidence>
<keyword evidence="1" id="KW-1133">Transmembrane helix</keyword>
<sequence length="66" mass="7202">MSDNHNSGGPVARLWRASLLLLGSVLAVWLALQVLATIWGWLLIGALILCGIAALIFFMKRRLGGW</sequence>
<keyword evidence="1" id="KW-0472">Membrane</keyword>
<dbReference type="AlphaFoldDB" id="A0A917B297"/>
<protein>
    <submittedName>
        <fullName evidence="2">Uncharacterized protein</fullName>
    </submittedName>
</protein>
<feature type="transmembrane region" description="Helical" evidence="1">
    <location>
        <begin position="12"/>
        <end position="32"/>
    </location>
</feature>
<organism evidence="2 3">
    <name type="scientific">Subtercola lobariae</name>
    <dbReference type="NCBI Taxonomy" id="1588641"/>
    <lineage>
        <taxon>Bacteria</taxon>
        <taxon>Bacillati</taxon>
        <taxon>Actinomycetota</taxon>
        <taxon>Actinomycetes</taxon>
        <taxon>Micrococcales</taxon>
        <taxon>Microbacteriaceae</taxon>
        <taxon>Subtercola</taxon>
    </lineage>
</organism>
<feature type="transmembrane region" description="Helical" evidence="1">
    <location>
        <begin position="38"/>
        <end position="58"/>
    </location>
</feature>
<dbReference type="EMBL" id="BMGP01000002">
    <property type="protein sequence ID" value="GGF18576.1"/>
    <property type="molecule type" value="Genomic_DNA"/>
</dbReference>
<reference evidence="2 3" key="1">
    <citation type="journal article" date="2014" name="Int. J. Syst. Evol. Microbiol.">
        <title>Complete genome sequence of Corynebacterium casei LMG S-19264T (=DSM 44701T), isolated from a smear-ripened cheese.</title>
        <authorList>
            <consortium name="US DOE Joint Genome Institute (JGI-PGF)"/>
            <person name="Walter F."/>
            <person name="Albersmeier A."/>
            <person name="Kalinowski J."/>
            <person name="Ruckert C."/>
        </authorList>
    </citation>
    <scope>NUCLEOTIDE SEQUENCE [LARGE SCALE GENOMIC DNA]</scope>
    <source>
        <strain evidence="2 3">CGMCC 1.12976</strain>
    </source>
</reference>